<organism evidence="1 2">
    <name type="scientific">Tenacibaculum maritimum NCIMB 2154</name>
    <dbReference type="NCBI Taxonomy" id="1349785"/>
    <lineage>
        <taxon>Bacteria</taxon>
        <taxon>Pseudomonadati</taxon>
        <taxon>Bacteroidota</taxon>
        <taxon>Flavobacteriia</taxon>
        <taxon>Flavobacteriales</taxon>
        <taxon>Flavobacteriaceae</taxon>
        <taxon>Tenacibaculum</taxon>
    </lineage>
</organism>
<accession>A0A2H1EBY5</accession>
<dbReference type="AlphaFoldDB" id="A0A2H1EBY5"/>
<name>A0A2H1EBY5_9FLAO</name>
<dbReference type="EMBL" id="LT634361">
    <property type="protein sequence ID" value="SFZ84058.1"/>
    <property type="molecule type" value="Genomic_DNA"/>
</dbReference>
<keyword evidence="2" id="KW-1185">Reference proteome</keyword>
<evidence type="ECO:0000313" key="1">
    <source>
        <dbReference type="EMBL" id="SFZ84058.1"/>
    </source>
</evidence>
<dbReference type="KEGG" id="tmar:MARIT_2501"/>
<proteinExistence type="predicted"/>
<sequence length="186" mass="21554">MLKAVFISSKSHKKQLLISHKKGANLCFFLKKLIRNDVLIINTNWGVEIYYNSLLDYSNSILNSFLLFLSKKGAMANDYNVVFIKDTTAFTQRSTLYFSKLANMPLGFSNYSKSVLHQLNIYENNTVKKMIFKAWQESLLTIFKNQKSSKKIYPFLTMLQYAHLETNYPPLLKKLLRGTLSSLRSN</sequence>
<gene>
    <name evidence="1" type="ORF">MARIT_2501</name>
</gene>
<reference evidence="1 2" key="1">
    <citation type="submission" date="2016-11" db="EMBL/GenBank/DDBJ databases">
        <authorList>
            <person name="Jaros S."/>
            <person name="Januszkiewicz K."/>
            <person name="Wedrychowicz H."/>
        </authorList>
    </citation>
    <scope>NUCLEOTIDE SEQUENCE [LARGE SCALE GENOMIC DNA]</scope>
    <source>
        <strain evidence="1">NCIMB 2154T</strain>
    </source>
</reference>
<dbReference type="Proteomes" id="UP000231564">
    <property type="component" value="Chromosome MARIT"/>
</dbReference>
<protein>
    <submittedName>
        <fullName evidence="1">Uncharacterized protein</fullName>
    </submittedName>
</protein>
<evidence type="ECO:0000313" key="2">
    <source>
        <dbReference type="Proteomes" id="UP000231564"/>
    </source>
</evidence>